<dbReference type="GO" id="GO:0004725">
    <property type="term" value="F:protein tyrosine phosphatase activity"/>
    <property type="evidence" value="ECO:0007669"/>
    <property type="project" value="UniProtKB-EC"/>
</dbReference>
<dbReference type="GeneTree" id="ENSGT00940000155529"/>
<dbReference type="Proteomes" id="UP000264820">
    <property type="component" value="Unplaced"/>
</dbReference>
<dbReference type="InterPro" id="IPR000387">
    <property type="entry name" value="Tyr_Pase_dom"/>
</dbReference>
<dbReference type="Ensembl" id="ENSHCOT00000001687.1">
    <property type="protein sequence ID" value="ENSHCOP00000022196.1"/>
    <property type="gene ID" value="ENSHCOG00000009758.1"/>
</dbReference>
<feature type="domain" description="Tyrosine-protein phosphatase" evidence="5">
    <location>
        <begin position="78"/>
        <end position="347"/>
    </location>
</feature>
<dbReference type="InterPro" id="IPR050348">
    <property type="entry name" value="Protein-Tyr_Phosphatase"/>
</dbReference>
<dbReference type="FunFam" id="3.90.190.10:FF:000088">
    <property type="entry name" value="Receptor protein-tyrosine phosphatase LAR"/>
    <property type="match status" value="1"/>
</dbReference>
<dbReference type="SUPFAM" id="SSF52799">
    <property type="entry name" value="(Phosphotyrosine protein) phosphatases II"/>
    <property type="match status" value="2"/>
</dbReference>
<keyword evidence="4" id="KW-0732">Signal</keyword>
<evidence type="ECO:0000256" key="4">
    <source>
        <dbReference type="SAM" id="SignalP"/>
    </source>
</evidence>
<sequence>MIVILILLKITICFCDCICRRVCFQTAHFYVDERACPHVGDLPPKDVSRPVCLLDPKAALPVEDFVQHVAELHRTSGFQRKFEEVQARKADVAMTSETSNHPDNKSKNRYSNILAFDHSRVRLSAAVADKDGRCRDYINANFVDGFKMRHAYIAAQGPLKSSTDDFWRMIWEQNVGVIVMITNLLEKGRRKCDQYWPSDAREDYGGLAVALKSIRELAHYTRRTFAVTDTHGKKVRPAGRDTRRVVTQYHYTQWPDMGVPDHALPLLNFIRQSSRARTANMGPVVVHCSAGVGRTGTYLVLDSMLRQMRQEDAVDVDGFLRHIRTQRNYLVQTQEQYVFIHDALVEAILCGDTEVAASRLHAYVERLLTPLRDGNTPLDQQLKVTCADALGVVFSQILLPNSDIGKSSVFFFLRSPLSVNPKEGRDLEQSVKSRVCVCVCKCHIAVFAQDEEEEAEPCAFWPGKGESLSWETLTVTQTCENVICLANEDILACVQDDFVAEVRLYRAPRWPDPDCAISDTFLLVPLVREETSTQEGATVLVDRYAALTAGTFCALSSLIGQLRDRRCVDVFGAARMTNLARPGTFRTRDHLEFLYKALLSVLDEPGGQQDQDQVHQDDESQEESRPMRSATNCERNGASAPPGGKRAPNGLDSLV</sequence>
<dbReference type="STRING" id="109280.ENSHCOP00000022196"/>
<dbReference type="Gene3D" id="3.90.190.10">
    <property type="entry name" value="Protein tyrosine phosphatase superfamily"/>
    <property type="match status" value="2"/>
</dbReference>
<feature type="region of interest" description="Disordered" evidence="3">
    <location>
        <begin position="605"/>
        <end position="655"/>
    </location>
</feature>
<dbReference type="OMA" id="WQENCRS"/>
<dbReference type="EC" id="3.1.3.48" evidence="1"/>
<dbReference type="PROSITE" id="PS50055">
    <property type="entry name" value="TYR_PHOSPHATASE_PTP"/>
    <property type="match status" value="2"/>
</dbReference>
<keyword evidence="2" id="KW-0378">Hydrolase</keyword>
<evidence type="ECO:0000313" key="8">
    <source>
        <dbReference type="Proteomes" id="UP000264820"/>
    </source>
</evidence>
<feature type="signal peptide" evidence="4">
    <location>
        <begin position="1"/>
        <end position="15"/>
    </location>
</feature>
<proteinExistence type="predicted"/>
<reference evidence="7" key="2">
    <citation type="submission" date="2025-09" db="UniProtKB">
        <authorList>
            <consortium name="Ensembl"/>
        </authorList>
    </citation>
    <scope>IDENTIFICATION</scope>
</reference>
<dbReference type="PROSITE" id="PS00383">
    <property type="entry name" value="TYR_PHOSPHATASE_1"/>
    <property type="match status" value="1"/>
</dbReference>
<accession>A0A3Q3DWA8</accession>
<evidence type="ECO:0000256" key="1">
    <source>
        <dbReference type="ARBA" id="ARBA00013064"/>
    </source>
</evidence>
<dbReference type="SMART" id="SM00194">
    <property type="entry name" value="PTPc"/>
    <property type="match status" value="1"/>
</dbReference>
<protein>
    <recommendedName>
        <fullName evidence="1">protein-tyrosine-phosphatase</fullName>
        <ecNumber evidence="1">3.1.3.48</ecNumber>
    </recommendedName>
</protein>
<dbReference type="InterPro" id="IPR003595">
    <property type="entry name" value="Tyr_Pase_cat"/>
</dbReference>
<dbReference type="PROSITE" id="PS50056">
    <property type="entry name" value="TYR_PHOSPHATASE_2"/>
    <property type="match status" value="1"/>
</dbReference>
<evidence type="ECO:0000259" key="5">
    <source>
        <dbReference type="PROSITE" id="PS50055"/>
    </source>
</evidence>
<dbReference type="InterPro" id="IPR016130">
    <property type="entry name" value="Tyr_Pase_AS"/>
</dbReference>
<evidence type="ECO:0000259" key="6">
    <source>
        <dbReference type="PROSITE" id="PS50056"/>
    </source>
</evidence>
<name>A0A3Q3DWA8_HIPCM</name>
<dbReference type="SMART" id="SM00404">
    <property type="entry name" value="PTPc_motif"/>
    <property type="match status" value="2"/>
</dbReference>
<dbReference type="AlphaFoldDB" id="A0A3Q3DWA8"/>
<reference evidence="7" key="1">
    <citation type="submission" date="2025-08" db="UniProtKB">
        <authorList>
            <consortium name="Ensembl"/>
        </authorList>
    </citation>
    <scope>IDENTIFICATION</scope>
</reference>
<feature type="chain" id="PRO_5018546949" description="protein-tyrosine-phosphatase" evidence="4">
    <location>
        <begin position="16"/>
        <end position="655"/>
    </location>
</feature>
<feature type="compositionally biased region" description="Basic and acidic residues" evidence="3">
    <location>
        <begin position="612"/>
        <end position="626"/>
    </location>
</feature>
<evidence type="ECO:0000256" key="2">
    <source>
        <dbReference type="ARBA" id="ARBA00022912"/>
    </source>
</evidence>
<dbReference type="PANTHER" id="PTHR19134:SF461">
    <property type="entry name" value="RECEPTOR-TYPE TYROSINE-PROTEIN PHOSPHATASE ZETA"/>
    <property type="match status" value="1"/>
</dbReference>
<evidence type="ECO:0000313" key="7">
    <source>
        <dbReference type="Ensembl" id="ENSHCOP00000022196.1"/>
    </source>
</evidence>
<organism evidence="7 8">
    <name type="scientific">Hippocampus comes</name>
    <name type="common">Tiger tail seahorse</name>
    <dbReference type="NCBI Taxonomy" id="109280"/>
    <lineage>
        <taxon>Eukaryota</taxon>
        <taxon>Metazoa</taxon>
        <taxon>Chordata</taxon>
        <taxon>Craniata</taxon>
        <taxon>Vertebrata</taxon>
        <taxon>Euteleostomi</taxon>
        <taxon>Actinopterygii</taxon>
        <taxon>Neopterygii</taxon>
        <taxon>Teleostei</taxon>
        <taxon>Neoteleostei</taxon>
        <taxon>Acanthomorphata</taxon>
        <taxon>Syngnathiaria</taxon>
        <taxon>Syngnathiformes</taxon>
        <taxon>Syngnathoidei</taxon>
        <taxon>Syngnathidae</taxon>
        <taxon>Hippocampus</taxon>
    </lineage>
</organism>
<dbReference type="InterPro" id="IPR029021">
    <property type="entry name" value="Prot-tyrosine_phosphatase-like"/>
</dbReference>
<dbReference type="PANTHER" id="PTHR19134">
    <property type="entry name" value="RECEPTOR-TYPE TYROSINE-PROTEIN PHOSPHATASE"/>
    <property type="match status" value="1"/>
</dbReference>
<keyword evidence="2" id="KW-0904">Protein phosphatase</keyword>
<feature type="domain" description="Tyrosine-protein phosphatase" evidence="5">
    <location>
        <begin position="404"/>
        <end position="601"/>
    </location>
</feature>
<dbReference type="InterPro" id="IPR000242">
    <property type="entry name" value="PTP_cat"/>
</dbReference>
<feature type="domain" description="Tyrosine specific protein phosphatases" evidence="6">
    <location>
        <begin position="264"/>
        <end position="338"/>
    </location>
</feature>
<dbReference type="Pfam" id="PF00102">
    <property type="entry name" value="Y_phosphatase"/>
    <property type="match status" value="2"/>
</dbReference>
<dbReference type="PRINTS" id="PR00700">
    <property type="entry name" value="PRTYPHPHTASE"/>
</dbReference>
<keyword evidence="8" id="KW-1185">Reference proteome</keyword>
<evidence type="ECO:0000256" key="3">
    <source>
        <dbReference type="SAM" id="MobiDB-lite"/>
    </source>
</evidence>